<gene>
    <name evidence="1" type="ORF">ADICYQ_5279</name>
</gene>
<sequence>MIQGDPNLIFPHRIKFKTIIKAVSEKKQPFFYLVFGYQ</sequence>
<protein>
    <submittedName>
        <fullName evidence="1">Uncharacterized protein</fullName>
    </submittedName>
</protein>
<name>S7WG67_9BACT</name>
<dbReference type="Proteomes" id="UP000014974">
    <property type="component" value="Unassembled WGS sequence"/>
</dbReference>
<evidence type="ECO:0000313" key="2">
    <source>
        <dbReference type="Proteomes" id="UP000014974"/>
    </source>
</evidence>
<reference evidence="1 2" key="1">
    <citation type="journal article" date="2013" name="Genome Announc.">
        <title>Draft Genome Sequence of Cyclobacterium qasimii Strain M12-11BT, Isolated from Arctic Marine Sediment.</title>
        <authorList>
            <person name="Shivaji S."/>
            <person name="Ara S."/>
            <person name="Singh A."/>
            <person name="Kumar Pinnaka A."/>
        </authorList>
    </citation>
    <scope>NUCLEOTIDE SEQUENCE [LARGE SCALE GENOMIC DNA]</scope>
    <source>
        <strain evidence="1 2">M12-11B</strain>
    </source>
</reference>
<evidence type="ECO:0000313" key="1">
    <source>
        <dbReference type="EMBL" id="EPR65739.1"/>
    </source>
</evidence>
<comment type="caution">
    <text evidence="1">The sequence shown here is derived from an EMBL/GenBank/DDBJ whole genome shotgun (WGS) entry which is preliminary data.</text>
</comment>
<organism evidence="1 2">
    <name type="scientific">Cyclobacterium qasimii M12-11B</name>
    <dbReference type="NCBI Taxonomy" id="641524"/>
    <lineage>
        <taxon>Bacteria</taxon>
        <taxon>Pseudomonadati</taxon>
        <taxon>Bacteroidota</taxon>
        <taxon>Cytophagia</taxon>
        <taxon>Cytophagales</taxon>
        <taxon>Cyclobacteriaceae</taxon>
        <taxon>Cyclobacterium</taxon>
    </lineage>
</organism>
<proteinExistence type="predicted"/>
<dbReference type="EMBL" id="ATNM01000185">
    <property type="protein sequence ID" value="EPR65739.1"/>
    <property type="molecule type" value="Genomic_DNA"/>
</dbReference>
<dbReference type="AlphaFoldDB" id="S7WG67"/>
<accession>S7WG67</accession>